<sequence>MDVQGYEIGLPFSKSEADLAWNTYSKSWGRSEATHGHKSYETVFVESVYGEKVLLFSEITGDAKSSKVWAGIDPQGIPKETYPKLQKEMADYVYGFYIKMRKDAAQKQIDDAERAASFLSKSYEELKREERKDLKNQEKNNQKIQQYEMELKQMRQDSVAYIESLEVINVKLDSVYVEAEKVKKLVELYKAKLEEIE</sequence>
<name>A0ABQ1MI04_9BACT</name>
<evidence type="ECO:0000256" key="1">
    <source>
        <dbReference type="SAM" id="Coils"/>
    </source>
</evidence>
<proteinExistence type="predicted"/>
<organism evidence="2 3">
    <name type="scientific">Marivirga lumbricoides</name>
    <dbReference type="NCBI Taxonomy" id="1046115"/>
    <lineage>
        <taxon>Bacteria</taxon>
        <taxon>Pseudomonadati</taxon>
        <taxon>Bacteroidota</taxon>
        <taxon>Cytophagia</taxon>
        <taxon>Cytophagales</taxon>
        <taxon>Marivirgaceae</taxon>
        <taxon>Marivirga</taxon>
    </lineage>
</organism>
<dbReference type="Proteomes" id="UP000636010">
    <property type="component" value="Unassembled WGS sequence"/>
</dbReference>
<feature type="coiled-coil region" evidence="1">
    <location>
        <begin position="102"/>
        <end position="157"/>
    </location>
</feature>
<keyword evidence="3" id="KW-1185">Reference proteome</keyword>
<dbReference type="EMBL" id="BMEC01000008">
    <property type="protein sequence ID" value="GGC39311.1"/>
    <property type="molecule type" value="Genomic_DNA"/>
</dbReference>
<protein>
    <submittedName>
        <fullName evidence="2">Uncharacterized protein</fullName>
    </submittedName>
</protein>
<reference evidence="3" key="1">
    <citation type="journal article" date="2019" name="Int. J. Syst. Evol. Microbiol.">
        <title>The Global Catalogue of Microorganisms (GCM) 10K type strain sequencing project: providing services to taxonomists for standard genome sequencing and annotation.</title>
        <authorList>
            <consortium name="The Broad Institute Genomics Platform"/>
            <consortium name="The Broad Institute Genome Sequencing Center for Infectious Disease"/>
            <person name="Wu L."/>
            <person name="Ma J."/>
        </authorList>
    </citation>
    <scope>NUCLEOTIDE SEQUENCE [LARGE SCALE GENOMIC DNA]</scope>
    <source>
        <strain evidence="3">CGMCC 1.10832</strain>
    </source>
</reference>
<gene>
    <name evidence="2" type="ORF">GCM10011506_26030</name>
</gene>
<evidence type="ECO:0000313" key="3">
    <source>
        <dbReference type="Proteomes" id="UP000636010"/>
    </source>
</evidence>
<comment type="caution">
    <text evidence="2">The sequence shown here is derived from an EMBL/GenBank/DDBJ whole genome shotgun (WGS) entry which is preliminary data.</text>
</comment>
<evidence type="ECO:0000313" key="2">
    <source>
        <dbReference type="EMBL" id="GGC39311.1"/>
    </source>
</evidence>
<accession>A0ABQ1MI04</accession>
<keyword evidence="1" id="KW-0175">Coiled coil</keyword>